<dbReference type="PIRSF" id="PIRSF500217">
    <property type="entry name" value="AlgI"/>
    <property type="match status" value="1"/>
</dbReference>
<evidence type="ECO:0000256" key="14">
    <source>
        <dbReference type="SAM" id="Phobius"/>
    </source>
</evidence>
<name>A0A840BKE2_9RHOO</name>
<dbReference type="PANTHER" id="PTHR13285:SF23">
    <property type="entry name" value="TEICHOIC ACID D-ALANYLTRANSFERASE"/>
    <property type="match status" value="1"/>
</dbReference>
<dbReference type="Pfam" id="PF03062">
    <property type="entry name" value="MBOAT"/>
    <property type="match status" value="1"/>
</dbReference>
<comment type="caution">
    <text evidence="15">The sequence shown here is derived from an EMBL/GenBank/DDBJ whole genome shotgun (WGS) entry which is preliminary data.</text>
</comment>
<keyword evidence="8" id="KW-0016">Alginate biosynthesis</keyword>
<feature type="transmembrane region" description="Helical" evidence="14">
    <location>
        <begin position="457"/>
        <end position="476"/>
    </location>
</feature>
<dbReference type="RefSeq" id="WP_183635312.1">
    <property type="nucleotide sequence ID" value="NZ_BAABLE010000005.1"/>
</dbReference>
<comment type="subcellular location">
    <subcellularLocation>
        <location evidence="1">Cell membrane</location>
        <topology evidence="1">Multi-pass membrane protein</topology>
    </subcellularLocation>
</comment>
<feature type="transmembrane region" description="Helical" evidence="14">
    <location>
        <begin position="119"/>
        <end position="141"/>
    </location>
</feature>
<dbReference type="PIRSF" id="PIRSF016636">
    <property type="entry name" value="AlgI_DltB"/>
    <property type="match status" value="1"/>
</dbReference>
<dbReference type="Proteomes" id="UP000561045">
    <property type="component" value="Unassembled WGS sequence"/>
</dbReference>
<dbReference type="PANTHER" id="PTHR13285">
    <property type="entry name" value="ACYLTRANSFERASE"/>
    <property type="match status" value="1"/>
</dbReference>
<evidence type="ECO:0000256" key="10">
    <source>
        <dbReference type="ARBA" id="ARBA00023136"/>
    </source>
</evidence>
<evidence type="ECO:0000256" key="5">
    <source>
        <dbReference type="ARBA" id="ARBA00022475"/>
    </source>
</evidence>
<evidence type="ECO:0000256" key="9">
    <source>
        <dbReference type="ARBA" id="ARBA00022989"/>
    </source>
</evidence>
<evidence type="ECO:0000256" key="11">
    <source>
        <dbReference type="ARBA" id="ARBA00023315"/>
    </source>
</evidence>
<feature type="transmembrane region" description="Helical" evidence="14">
    <location>
        <begin position="80"/>
        <end position="99"/>
    </location>
</feature>
<accession>A0A840BKE2</accession>
<keyword evidence="9 14" id="KW-1133">Transmembrane helix</keyword>
<keyword evidence="11 13" id="KW-0012">Acyltransferase</keyword>
<dbReference type="InterPro" id="IPR024194">
    <property type="entry name" value="Ac/AlaTfrase_AlgI/DltB"/>
</dbReference>
<evidence type="ECO:0000256" key="3">
    <source>
        <dbReference type="ARBA" id="ARBA00010323"/>
    </source>
</evidence>
<feature type="transmembrane region" description="Helical" evidence="14">
    <location>
        <begin position="366"/>
        <end position="386"/>
    </location>
</feature>
<organism evidence="15 16">
    <name type="scientific">Niveibacterium umoris</name>
    <dbReference type="NCBI Taxonomy" id="1193620"/>
    <lineage>
        <taxon>Bacteria</taxon>
        <taxon>Pseudomonadati</taxon>
        <taxon>Pseudomonadota</taxon>
        <taxon>Betaproteobacteria</taxon>
        <taxon>Rhodocyclales</taxon>
        <taxon>Rhodocyclaceae</taxon>
        <taxon>Niveibacterium</taxon>
    </lineage>
</organism>
<feature type="transmembrane region" description="Helical" evidence="14">
    <location>
        <begin position="313"/>
        <end position="329"/>
    </location>
</feature>
<keyword evidence="16" id="KW-1185">Reference proteome</keyword>
<evidence type="ECO:0000256" key="4">
    <source>
        <dbReference type="ARBA" id="ARBA00016084"/>
    </source>
</evidence>
<proteinExistence type="inferred from homology"/>
<reference evidence="15 16" key="1">
    <citation type="submission" date="2020-08" db="EMBL/GenBank/DDBJ databases">
        <title>Genomic Encyclopedia of Type Strains, Phase IV (KMG-IV): sequencing the most valuable type-strain genomes for metagenomic binning, comparative biology and taxonomic classification.</title>
        <authorList>
            <person name="Goeker M."/>
        </authorList>
    </citation>
    <scope>NUCLEOTIDE SEQUENCE [LARGE SCALE GENOMIC DNA]</scope>
    <source>
        <strain evidence="15 16">DSM 106739</strain>
    </source>
</reference>
<dbReference type="InterPro" id="IPR028362">
    <property type="entry name" value="AlgI"/>
</dbReference>
<dbReference type="GO" id="GO:0016746">
    <property type="term" value="F:acyltransferase activity"/>
    <property type="evidence" value="ECO:0007669"/>
    <property type="project" value="UniProtKB-KW"/>
</dbReference>
<protein>
    <recommendedName>
        <fullName evidence="4">Probable alginate O-acetylase AlgI</fullName>
    </recommendedName>
    <alternativeName>
        <fullName evidence="12">Alginate biosynthesis protein AlgI</fullName>
    </alternativeName>
</protein>
<dbReference type="GO" id="GO:0005886">
    <property type="term" value="C:plasma membrane"/>
    <property type="evidence" value="ECO:0007669"/>
    <property type="project" value="UniProtKB-SubCell"/>
</dbReference>
<dbReference type="AlphaFoldDB" id="A0A840BKE2"/>
<evidence type="ECO:0000256" key="8">
    <source>
        <dbReference type="ARBA" id="ARBA00022841"/>
    </source>
</evidence>
<feature type="transmembrane region" description="Helical" evidence="14">
    <location>
        <begin position="34"/>
        <end position="59"/>
    </location>
</feature>
<dbReference type="InterPro" id="IPR004299">
    <property type="entry name" value="MBOAT_fam"/>
</dbReference>
<keyword evidence="10 13" id="KW-0472">Membrane</keyword>
<evidence type="ECO:0000256" key="7">
    <source>
        <dbReference type="ARBA" id="ARBA00022692"/>
    </source>
</evidence>
<evidence type="ECO:0000256" key="6">
    <source>
        <dbReference type="ARBA" id="ARBA00022679"/>
    </source>
</evidence>
<evidence type="ECO:0000256" key="2">
    <source>
        <dbReference type="ARBA" id="ARBA00005182"/>
    </source>
</evidence>
<sequence>MLFTSGAFAFVFLPVVLALFFTLGRWRPGWAAHVLLIASFYFYGYWVPQFLLLLTGSILGNYWVGKRIAAHAAHPPRAKAWLIVGIVANLAALAYFKYANFFVDSLVTLSGLQLTLAKITLPIGISFFTFTQIAYLSDAFLGKAKDYSLPHYALFVTYFPHLVAGPILHHAQMMPQFDRASTYRFNAQNLLEGATLLTIGLFKKLVLADGVAAYADAVFNGAAGGADPTLREAWLGALAYTFQLYFDFSGYSDMAVGISLMFNIRLPINFNSPYRALDIADFWRRWHISLSTFLRDYLYIPLGGNRHGRARRLINLLVTMLLGGLWHGANWTFVVWGALHGGYLVLHQLYRAAMPAAVLRLSDRRWYQCLAWLTCFLAAVLAWIFFRSPDFLTAQRMLAGLADAGSAHTGILPLLWNEGLAESRGWLWVAVCGLIAVLPFNSNRLASVWQRPDLSHALRYGVLGGYLLLSTLLVLTGELRAAASPFIYFNF</sequence>
<evidence type="ECO:0000256" key="13">
    <source>
        <dbReference type="PIRNR" id="PIRNR016636"/>
    </source>
</evidence>
<feature type="transmembrane region" description="Helical" evidence="14">
    <location>
        <begin position="425"/>
        <end position="445"/>
    </location>
</feature>
<comment type="similarity">
    <text evidence="3 13">Belongs to the membrane-bound acyltransferase family.</text>
</comment>
<keyword evidence="7 14" id="KW-0812">Transmembrane</keyword>
<dbReference type="EMBL" id="JACIET010000002">
    <property type="protein sequence ID" value="MBB4013440.1"/>
    <property type="molecule type" value="Genomic_DNA"/>
</dbReference>
<evidence type="ECO:0000256" key="1">
    <source>
        <dbReference type="ARBA" id="ARBA00004651"/>
    </source>
</evidence>
<evidence type="ECO:0000256" key="12">
    <source>
        <dbReference type="ARBA" id="ARBA00031030"/>
    </source>
</evidence>
<evidence type="ECO:0000313" key="15">
    <source>
        <dbReference type="EMBL" id="MBB4013440.1"/>
    </source>
</evidence>
<keyword evidence="6 13" id="KW-0808">Transferase</keyword>
<keyword evidence="5 13" id="KW-1003">Cell membrane</keyword>
<dbReference type="InterPro" id="IPR051085">
    <property type="entry name" value="MB_O-acyltransferase"/>
</dbReference>
<gene>
    <name evidence="15" type="ORF">GGR36_002786</name>
</gene>
<evidence type="ECO:0000313" key="16">
    <source>
        <dbReference type="Proteomes" id="UP000561045"/>
    </source>
</evidence>
<dbReference type="GO" id="GO:0042121">
    <property type="term" value="P:alginic acid biosynthetic process"/>
    <property type="evidence" value="ECO:0007669"/>
    <property type="project" value="UniProtKB-KW"/>
</dbReference>
<comment type="pathway">
    <text evidence="2">Glycan biosynthesis; alginate biosynthesis.</text>
</comment>